<evidence type="ECO:0000256" key="1">
    <source>
        <dbReference type="ARBA" id="ARBA00004651"/>
    </source>
</evidence>
<dbReference type="GO" id="GO:1902600">
    <property type="term" value="P:proton transmembrane transport"/>
    <property type="evidence" value="ECO:0007669"/>
    <property type="project" value="InterPro"/>
</dbReference>
<dbReference type="GeneID" id="24823144"/>
<proteinExistence type="predicted"/>
<keyword evidence="7" id="KW-0406">Ion transport</keyword>
<dbReference type="Proteomes" id="UP000033038">
    <property type="component" value="Chromosome"/>
</dbReference>
<accession>A0A0E3QKX6</accession>
<dbReference type="RefSeq" id="WP_230670042.1">
    <property type="nucleotide sequence ID" value="NZ_CP009526.1"/>
</dbReference>
<organism evidence="11 12">
    <name type="scientific">Methanosarcina barkeri str. Wiesmoor</name>
    <dbReference type="NCBI Taxonomy" id="1434109"/>
    <lineage>
        <taxon>Archaea</taxon>
        <taxon>Methanobacteriati</taxon>
        <taxon>Methanobacteriota</taxon>
        <taxon>Stenosarchaea group</taxon>
        <taxon>Methanomicrobia</taxon>
        <taxon>Methanosarcinales</taxon>
        <taxon>Methanosarcinaceae</taxon>
        <taxon>Methanosarcina</taxon>
    </lineage>
</organism>
<dbReference type="InterPro" id="IPR006153">
    <property type="entry name" value="Cation/H_exchanger_TM"/>
</dbReference>
<protein>
    <submittedName>
        <fullName evidence="11">Na+/H+ antiporter</fullName>
    </submittedName>
</protein>
<keyword evidence="6 9" id="KW-1133">Transmembrane helix</keyword>
<evidence type="ECO:0000313" key="12">
    <source>
        <dbReference type="Proteomes" id="UP000033038"/>
    </source>
</evidence>
<gene>
    <name evidence="11" type="ORF">MSBRW_1656</name>
</gene>
<dbReference type="KEGG" id="mbw:MSBRW_1656"/>
<dbReference type="GO" id="GO:0005886">
    <property type="term" value="C:plasma membrane"/>
    <property type="evidence" value="ECO:0007669"/>
    <property type="project" value="UniProtKB-SubCell"/>
</dbReference>
<feature type="transmembrane region" description="Helical" evidence="9">
    <location>
        <begin position="12"/>
        <end position="30"/>
    </location>
</feature>
<dbReference type="PANTHER" id="PTHR32507:SF8">
    <property type="entry name" value="CNH1P"/>
    <property type="match status" value="1"/>
</dbReference>
<evidence type="ECO:0000256" key="2">
    <source>
        <dbReference type="ARBA" id="ARBA00022448"/>
    </source>
</evidence>
<evidence type="ECO:0000256" key="5">
    <source>
        <dbReference type="ARBA" id="ARBA00022692"/>
    </source>
</evidence>
<evidence type="ECO:0000313" key="11">
    <source>
        <dbReference type="EMBL" id="AKB50909.1"/>
    </source>
</evidence>
<evidence type="ECO:0000256" key="4">
    <source>
        <dbReference type="ARBA" id="ARBA00022475"/>
    </source>
</evidence>
<feature type="transmembrane region" description="Helical" evidence="9">
    <location>
        <begin position="36"/>
        <end position="60"/>
    </location>
</feature>
<keyword evidence="3" id="KW-0050">Antiport</keyword>
<keyword evidence="8 9" id="KW-0472">Membrane</keyword>
<keyword evidence="4" id="KW-1003">Cell membrane</keyword>
<dbReference type="PANTHER" id="PTHR32507">
    <property type="entry name" value="NA(+)/H(+) ANTIPORTER 1"/>
    <property type="match status" value="1"/>
</dbReference>
<feature type="domain" description="Cation/H+ exchanger transmembrane" evidence="10">
    <location>
        <begin position="3"/>
        <end position="162"/>
    </location>
</feature>
<keyword evidence="5 9" id="KW-0812">Transmembrane</keyword>
<evidence type="ECO:0000259" key="10">
    <source>
        <dbReference type="Pfam" id="PF00999"/>
    </source>
</evidence>
<dbReference type="EMBL" id="CP009526">
    <property type="protein sequence ID" value="AKB50909.1"/>
    <property type="molecule type" value="Genomic_DNA"/>
</dbReference>
<dbReference type="AlphaFoldDB" id="A0A0E3QKX6"/>
<evidence type="ECO:0000256" key="6">
    <source>
        <dbReference type="ARBA" id="ARBA00022989"/>
    </source>
</evidence>
<dbReference type="PATRIC" id="fig|1434109.4.peg.2084"/>
<dbReference type="HOGENOM" id="CLU_1551818_0_0_2"/>
<comment type="subcellular location">
    <subcellularLocation>
        <location evidence="1">Cell membrane</location>
        <topology evidence="1">Multi-pass membrane protein</topology>
    </subcellularLocation>
</comment>
<feature type="transmembrane region" description="Helical" evidence="9">
    <location>
        <begin position="81"/>
        <end position="101"/>
    </location>
</feature>
<name>A0A0E3QKX6_METBA</name>
<evidence type="ECO:0000256" key="7">
    <source>
        <dbReference type="ARBA" id="ARBA00023065"/>
    </source>
</evidence>
<keyword evidence="2" id="KW-0813">Transport</keyword>
<evidence type="ECO:0000256" key="3">
    <source>
        <dbReference type="ARBA" id="ARBA00022449"/>
    </source>
</evidence>
<reference evidence="11 12" key="1">
    <citation type="submission" date="2014-07" db="EMBL/GenBank/DDBJ databases">
        <title>Methanogenic archaea and the global carbon cycle.</title>
        <authorList>
            <person name="Henriksen J.R."/>
            <person name="Luke J."/>
            <person name="Reinhart S."/>
            <person name="Benedict M.N."/>
            <person name="Youngblut N.D."/>
            <person name="Metcalf M.E."/>
            <person name="Whitaker R.J."/>
            <person name="Metcalf W.W."/>
        </authorList>
    </citation>
    <scope>NUCLEOTIDE SEQUENCE [LARGE SCALE GENOMIC DNA]</scope>
    <source>
        <strain evidence="11 12">Wiesmoor</strain>
    </source>
</reference>
<evidence type="ECO:0000256" key="9">
    <source>
        <dbReference type="SAM" id="Phobius"/>
    </source>
</evidence>
<dbReference type="Gene3D" id="1.20.1530.20">
    <property type="match status" value="1"/>
</dbReference>
<dbReference type="InterPro" id="IPR038770">
    <property type="entry name" value="Na+/solute_symporter_sf"/>
</dbReference>
<sequence length="172" mass="18356">MLFLFGLASRKISDTVVTAPMIFVAAGMLLSPEGLYLVNLSSSSTFILNLAELALVLTLFSDASKIDLQALLREEKLPGRLLLIGMPLTIVFGAIIAAFLFKNITLAEAGLIGVMLSPTDAGFGQAIVNNKKVSEKLNTVIYKALINANIAMPSSDIVVHFANQKTELTASE</sequence>
<evidence type="ECO:0000256" key="8">
    <source>
        <dbReference type="ARBA" id="ARBA00023136"/>
    </source>
</evidence>
<dbReference type="Pfam" id="PF00999">
    <property type="entry name" value="Na_H_Exchanger"/>
    <property type="match status" value="1"/>
</dbReference>
<dbReference type="GO" id="GO:0015297">
    <property type="term" value="F:antiporter activity"/>
    <property type="evidence" value="ECO:0007669"/>
    <property type="project" value="UniProtKB-KW"/>
</dbReference>